<dbReference type="PANTHER" id="PTHR42760:SF123">
    <property type="entry name" value="OXIDOREDUCTASE"/>
    <property type="match status" value="1"/>
</dbReference>
<sequence length="256" mass="27706">MGNVSASQKNVIVLGGSSGIGKATAQRFAKEGWRVLIGSSDLNNGRKVLATLCGEGHEAFEVDVRSLEAIRRFREQVAAAYTTFDVLVNSVGVSEGAEVLNSDFKQWDNTLQVMLYGTVNSCRELVPLMPDGGRIIHITSIHHNRVEKGSSAYGMAKAAITQFTRSLAMELAPRNILANTIAPGFINTPMSVKADGRNELDTTWFKDNYIKYNHLPLKRSGEPEEVAGVVYFLAGADASYMTGSVITVDGGLTITF</sequence>
<proteinExistence type="inferred from homology"/>
<dbReference type="GO" id="GO:0016491">
    <property type="term" value="F:oxidoreductase activity"/>
    <property type="evidence" value="ECO:0007669"/>
    <property type="project" value="UniProtKB-KW"/>
</dbReference>
<protein>
    <submittedName>
        <fullName evidence="2">SDR family oxidoreductase</fullName>
        <ecNumber evidence="2">1.1.-.-</ecNumber>
    </submittedName>
</protein>
<evidence type="ECO:0000256" key="1">
    <source>
        <dbReference type="ARBA" id="ARBA00006484"/>
    </source>
</evidence>
<dbReference type="SUPFAM" id="SSF51735">
    <property type="entry name" value="NAD(P)-binding Rossmann-fold domains"/>
    <property type="match status" value="1"/>
</dbReference>
<organism evidence="2 3">
    <name type="scientific">Chitinophaga defluvii</name>
    <dbReference type="NCBI Taxonomy" id="3163343"/>
    <lineage>
        <taxon>Bacteria</taxon>
        <taxon>Pseudomonadati</taxon>
        <taxon>Bacteroidota</taxon>
        <taxon>Chitinophagia</taxon>
        <taxon>Chitinophagales</taxon>
        <taxon>Chitinophagaceae</taxon>
        <taxon>Chitinophaga</taxon>
    </lineage>
</organism>
<evidence type="ECO:0000313" key="2">
    <source>
        <dbReference type="EMBL" id="MET6996054.1"/>
    </source>
</evidence>
<dbReference type="EMBL" id="JBEXAC010000001">
    <property type="protein sequence ID" value="MET6996054.1"/>
    <property type="molecule type" value="Genomic_DNA"/>
</dbReference>
<dbReference type="PRINTS" id="PR00080">
    <property type="entry name" value="SDRFAMILY"/>
</dbReference>
<name>A0ABV2SZ53_9BACT</name>
<accession>A0ABV2SZ53</accession>
<dbReference type="InterPro" id="IPR036291">
    <property type="entry name" value="NAD(P)-bd_dom_sf"/>
</dbReference>
<reference evidence="2 3" key="1">
    <citation type="submission" date="2024-06" db="EMBL/GenBank/DDBJ databases">
        <title>Chitinophaga defluvii sp. nov., isolated from municipal sewage.</title>
        <authorList>
            <person name="Zhang L."/>
        </authorList>
    </citation>
    <scope>NUCLEOTIDE SEQUENCE [LARGE SCALE GENOMIC DNA]</scope>
    <source>
        <strain evidence="2 3">H8</strain>
    </source>
</reference>
<keyword evidence="3" id="KW-1185">Reference proteome</keyword>
<dbReference type="Proteomes" id="UP001549749">
    <property type="component" value="Unassembled WGS sequence"/>
</dbReference>
<dbReference type="RefSeq" id="WP_354658702.1">
    <property type="nucleotide sequence ID" value="NZ_JBEXAC010000001.1"/>
</dbReference>
<dbReference type="EC" id="1.1.-.-" evidence="2"/>
<keyword evidence="2" id="KW-0560">Oxidoreductase</keyword>
<dbReference type="Gene3D" id="3.40.50.720">
    <property type="entry name" value="NAD(P)-binding Rossmann-like Domain"/>
    <property type="match status" value="1"/>
</dbReference>
<dbReference type="InterPro" id="IPR020904">
    <property type="entry name" value="Sc_DH/Rdtase_CS"/>
</dbReference>
<dbReference type="Pfam" id="PF13561">
    <property type="entry name" value="adh_short_C2"/>
    <property type="match status" value="1"/>
</dbReference>
<evidence type="ECO:0000313" key="3">
    <source>
        <dbReference type="Proteomes" id="UP001549749"/>
    </source>
</evidence>
<dbReference type="InterPro" id="IPR002347">
    <property type="entry name" value="SDR_fam"/>
</dbReference>
<dbReference type="PROSITE" id="PS00061">
    <property type="entry name" value="ADH_SHORT"/>
    <property type="match status" value="1"/>
</dbReference>
<comment type="similarity">
    <text evidence="1">Belongs to the short-chain dehydrogenases/reductases (SDR) family.</text>
</comment>
<dbReference type="PRINTS" id="PR00081">
    <property type="entry name" value="GDHRDH"/>
</dbReference>
<comment type="caution">
    <text evidence="2">The sequence shown here is derived from an EMBL/GenBank/DDBJ whole genome shotgun (WGS) entry which is preliminary data.</text>
</comment>
<gene>
    <name evidence="2" type="ORF">ABR189_01680</name>
</gene>
<dbReference type="CDD" id="cd05233">
    <property type="entry name" value="SDR_c"/>
    <property type="match status" value="1"/>
</dbReference>
<dbReference type="PANTHER" id="PTHR42760">
    <property type="entry name" value="SHORT-CHAIN DEHYDROGENASES/REDUCTASES FAMILY MEMBER"/>
    <property type="match status" value="1"/>
</dbReference>